<dbReference type="RefSeq" id="WP_161618983.1">
    <property type="nucleotide sequence ID" value="NZ_AP019716.1"/>
</dbReference>
<gene>
    <name evidence="1" type="ORF">CBU02nite_28060</name>
</gene>
<sequence>MARIDISFKSTSRDMELYNYWFNIEDRSTEIKTVLRIEMDKRKEQTIIKN</sequence>
<name>A0A512TPU9_CLOBU</name>
<dbReference type="GeneID" id="92944194"/>
<accession>A0A512TPU9</accession>
<reference evidence="1 2" key="1">
    <citation type="submission" date="2019-07" db="EMBL/GenBank/DDBJ databases">
        <title>Whole genome shotgun sequence of Clostridium butyricum NBRC 3858.</title>
        <authorList>
            <person name="Hosoyama A."/>
            <person name="Uohara A."/>
            <person name="Ohji S."/>
            <person name="Ichikawa N."/>
        </authorList>
    </citation>
    <scope>NUCLEOTIDE SEQUENCE [LARGE SCALE GENOMIC DNA]</scope>
    <source>
        <strain evidence="1 2">NBRC 3858</strain>
    </source>
</reference>
<evidence type="ECO:0000313" key="1">
    <source>
        <dbReference type="EMBL" id="GEQ22300.1"/>
    </source>
</evidence>
<dbReference type="EMBL" id="BKBC01000044">
    <property type="protein sequence ID" value="GEQ22300.1"/>
    <property type="molecule type" value="Genomic_DNA"/>
</dbReference>
<dbReference type="Proteomes" id="UP000321089">
    <property type="component" value="Unassembled WGS sequence"/>
</dbReference>
<evidence type="ECO:0000313" key="2">
    <source>
        <dbReference type="Proteomes" id="UP000321089"/>
    </source>
</evidence>
<protein>
    <submittedName>
        <fullName evidence="1">Uncharacterized protein</fullName>
    </submittedName>
</protein>
<comment type="caution">
    <text evidence="1">The sequence shown here is derived from an EMBL/GenBank/DDBJ whole genome shotgun (WGS) entry which is preliminary data.</text>
</comment>
<organism evidence="1 2">
    <name type="scientific">Clostridium butyricum</name>
    <dbReference type="NCBI Taxonomy" id="1492"/>
    <lineage>
        <taxon>Bacteria</taxon>
        <taxon>Bacillati</taxon>
        <taxon>Bacillota</taxon>
        <taxon>Clostridia</taxon>
        <taxon>Eubacteriales</taxon>
        <taxon>Clostridiaceae</taxon>
        <taxon>Clostridium</taxon>
    </lineage>
</organism>
<dbReference type="AlphaFoldDB" id="A0A512TPU9"/>
<proteinExistence type="predicted"/>